<keyword evidence="2" id="KW-1185">Reference proteome</keyword>
<organism evidence="1 2">
    <name type="scientific">Microbacterium phage vB_MoxS-ISF9</name>
    <dbReference type="NCBI Taxonomy" id="1458670"/>
    <lineage>
        <taxon>Viruses</taxon>
        <taxon>Duplodnaviria</taxon>
        <taxon>Heunggongvirae</taxon>
        <taxon>Uroviricota</taxon>
        <taxon>Caudoviricetes</taxon>
        <taxon>Farahnazvirus</taxon>
        <taxon>Farahnazvirus ISF9</taxon>
    </lineage>
</organism>
<dbReference type="EMBL" id="KJ173786">
    <property type="protein sequence ID" value="AHL18522.1"/>
    <property type="molecule type" value="Genomic_DNA"/>
</dbReference>
<dbReference type="KEGG" id="vg:18938363"/>
<reference evidence="1 2" key="1">
    <citation type="journal article" date="2014" name="Arch. Virol.">
        <title>Complete genome sequence of a novel phage, vB_MoxS-ISF9, infecting methylotrophic Microbacterium: first report of a virulent Microbacterium phage.</title>
        <authorList>
            <person name="Zamani I."/>
            <person name="Bouzari M."/>
            <person name="Emtiazi G."/>
            <person name="Ghasemi S.M."/>
            <person name="Chang H.I."/>
        </authorList>
    </citation>
    <scope>NUCLEOTIDE SEQUENCE [LARGE SCALE GENOMIC DNA]</scope>
</reference>
<name>W8P098_9CAUD</name>
<gene>
    <name evidence="1" type="ORF">ISF9_052</name>
</gene>
<dbReference type="GeneID" id="18938363"/>
<sequence>MSSDLKDARWQLGFSMAEEDGVDWFEAGFHVRAGYLSAAQTRLDANPERIPALAEKWREHP</sequence>
<evidence type="ECO:0000313" key="2">
    <source>
        <dbReference type="Proteomes" id="UP000019700"/>
    </source>
</evidence>
<evidence type="ECO:0000313" key="1">
    <source>
        <dbReference type="EMBL" id="AHL18522.1"/>
    </source>
</evidence>
<dbReference type="Proteomes" id="UP000019700">
    <property type="component" value="Genome"/>
</dbReference>
<accession>W8P098</accession>
<proteinExistence type="predicted"/>
<protein>
    <submittedName>
        <fullName evidence="1">Uncharacterized protein</fullName>
    </submittedName>
</protein>
<dbReference type="RefSeq" id="YP_009021497.1">
    <property type="nucleotide sequence ID" value="NC_023859.1"/>
</dbReference>